<accession>A0A9P0D8E7</accession>
<feature type="region of interest" description="Disordered" evidence="1">
    <location>
        <begin position="357"/>
        <end position="377"/>
    </location>
</feature>
<proteinExistence type="predicted"/>
<feature type="compositionally biased region" description="Low complexity" evidence="1">
    <location>
        <begin position="266"/>
        <end position="285"/>
    </location>
</feature>
<feature type="compositionally biased region" description="Polar residues" evidence="1">
    <location>
        <begin position="248"/>
        <end position="265"/>
    </location>
</feature>
<name>A0A9P0D8E7_9CUCU</name>
<dbReference type="OrthoDB" id="7466780at2759"/>
<protein>
    <submittedName>
        <fullName evidence="2">Uncharacterized protein</fullName>
    </submittedName>
</protein>
<evidence type="ECO:0000313" key="2">
    <source>
        <dbReference type="EMBL" id="CAH1113486.1"/>
    </source>
</evidence>
<feature type="region of interest" description="Disordered" evidence="1">
    <location>
        <begin position="22"/>
        <end position="52"/>
    </location>
</feature>
<organism evidence="2 3">
    <name type="scientific">Psylliodes chrysocephalus</name>
    <dbReference type="NCBI Taxonomy" id="3402493"/>
    <lineage>
        <taxon>Eukaryota</taxon>
        <taxon>Metazoa</taxon>
        <taxon>Ecdysozoa</taxon>
        <taxon>Arthropoda</taxon>
        <taxon>Hexapoda</taxon>
        <taxon>Insecta</taxon>
        <taxon>Pterygota</taxon>
        <taxon>Neoptera</taxon>
        <taxon>Endopterygota</taxon>
        <taxon>Coleoptera</taxon>
        <taxon>Polyphaga</taxon>
        <taxon>Cucujiformia</taxon>
        <taxon>Chrysomeloidea</taxon>
        <taxon>Chrysomelidae</taxon>
        <taxon>Galerucinae</taxon>
        <taxon>Alticini</taxon>
        <taxon>Psylliodes</taxon>
    </lineage>
</organism>
<sequence length="474" mass="54735">MSEIDELVNIFNSTLRTDSSLNLDNLPPIKESDSESSDSESSDSESSDSNMVDKTNYPLLQLYVDTIPNFDGNPHILTVFLDACESLIGQFSDRQNNAATINAYILRAIIGKLTGRALSLIGSRSELTVWIDIKNLLILSFGDQRNLDCHVQDLIALHPFKNEPPCRFGMRCQDSRSLIVSKINASNFSPEEKRIRLQNYNDLALKTFIHGLTGQLQNNVRLRNPDSLEQAMAFVVEEENFLYSSQKSNFSDSQNYRPVNNRNNYSKPQQQRQPSQPLQKPFYSNNFNRFHSNFNNFPRQNNQNFQNQNQFVQRPQFNQSNNFNNQNFNRNSNNFKNPNFGQYSTNFNRNSQISRNTNFNNRSNSIPEPMDTSSGNTRINNHNLYLQNSDQIENQFENSFNNQNNNGEYQFQENNDLSTFNTTYDNNSPYQKQDIKTNPTQLTYFHEPSQGPSYDTFDNQVSNFRVGALTQRET</sequence>
<gene>
    <name evidence="2" type="ORF">PSYICH_LOCUS13504</name>
</gene>
<reference evidence="2" key="1">
    <citation type="submission" date="2022-01" db="EMBL/GenBank/DDBJ databases">
        <authorList>
            <person name="King R."/>
        </authorList>
    </citation>
    <scope>NUCLEOTIDE SEQUENCE</scope>
</reference>
<feature type="compositionally biased region" description="Acidic residues" evidence="1">
    <location>
        <begin position="34"/>
        <end position="46"/>
    </location>
</feature>
<evidence type="ECO:0000313" key="3">
    <source>
        <dbReference type="Proteomes" id="UP001153636"/>
    </source>
</evidence>
<dbReference type="EMBL" id="OV651819">
    <property type="protein sequence ID" value="CAH1113486.1"/>
    <property type="molecule type" value="Genomic_DNA"/>
</dbReference>
<evidence type="ECO:0000256" key="1">
    <source>
        <dbReference type="SAM" id="MobiDB-lite"/>
    </source>
</evidence>
<dbReference type="AlphaFoldDB" id="A0A9P0D8E7"/>
<keyword evidence="3" id="KW-1185">Reference proteome</keyword>
<dbReference type="Proteomes" id="UP001153636">
    <property type="component" value="Chromosome 7"/>
</dbReference>
<feature type="region of interest" description="Disordered" evidence="1">
    <location>
        <begin position="248"/>
        <end position="285"/>
    </location>
</feature>